<dbReference type="EMBL" id="LAZR01055869">
    <property type="protein sequence ID" value="KKK75433.1"/>
    <property type="molecule type" value="Genomic_DNA"/>
</dbReference>
<proteinExistence type="predicted"/>
<dbReference type="InterPro" id="IPR010634">
    <property type="entry name" value="DUF1223"/>
</dbReference>
<dbReference type="Gene3D" id="2.60.40.10">
    <property type="entry name" value="Immunoglobulins"/>
    <property type="match status" value="1"/>
</dbReference>
<evidence type="ECO:0008006" key="2">
    <source>
        <dbReference type="Google" id="ProtNLM"/>
    </source>
</evidence>
<name>A0A0F8Y2C3_9ZZZZ</name>
<sequence length="259" mass="29054">MLRFKQIFTLLCLLPTVLFAQTWQAQSTDTQIAVLELFTSEGCGLCPAADRWVETLPQQGITDEQLIILGFHIDYLDDKKGWIDRFASPVFSERQRQLARLNLYQTIYTPEFVISGEVIHNWQKYVKDVVKAVNGFTPEAQIGLAVSQDNNQLSATASINIDGTENRQFSVLYLAVTEDDIISKVAGGDNAGATFNHQHLVRKWLGPFKLNSDGETTVSTEIKLDEAWHRDNLKLVAVVQNLNDGFVLQGLSLPLTNKE</sequence>
<reference evidence="1" key="1">
    <citation type="journal article" date="2015" name="Nature">
        <title>Complex archaea that bridge the gap between prokaryotes and eukaryotes.</title>
        <authorList>
            <person name="Spang A."/>
            <person name="Saw J.H."/>
            <person name="Jorgensen S.L."/>
            <person name="Zaremba-Niedzwiedzka K."/>
            <person name="Martijn J."/>
            <person name="Lind A.E."/>
            <person name="van Eijk R."/>
            <person name="Schleper C."/>
            <person name="Guy L."/>
            <person name="Ettema T.J."/>
        </authorList>
    </citation>
    <scope>NUCLEOTIDE SEQUENCE</scope>
</reference>
<comment type="caution">
    <text evidence="1">The sequence shown here is derived from an EMBL/GenBank/DDBJ whole genome shotgun (WGS) entry which is preliminary data.</text>
</comment>
<dbReference type="AlphaFoldDB" id="A0A0F8Y2C3"/>
<dbReference type="PANTHER" id="PTHR36057">
    <property type="match status" value="1"/>
</dbReference>
<accession>A0A0F8Y2C3</accession>
<evidence type="ECO:0000313" key="1">
    <source>
        <dbReference type="EMBL" id="KKK75433.1"/>
    </source>
</evidence>
<dbReference type="PANTHER" id="PTHR36057:SF1">
    <property type="entry name" value="LIPOPROTEIN LIPID ATTACHMENT SITE-LIKE PROTEIN, PUTATIVE (DUF1223)-RELATED"/>
    <property type="match status" value="1"/>
</dbReference>
<organism evidence="1">
    <name type="scientific">marine sediment metagenome</name>
    <dbReference type="NCBI Taxonomy" id="412755"/>
    <lineage>
        <taxon>unclassified sequences</taxon>
        <taxon>metagenomes</taxon>
        <taxon>ecological metagenomes</taxon>
    </lineage>
</organism>
<dbReference type="SUPFAM" id="SSF52833">
    <property type="entry name" value="Thioredoxin-like"/>
    <property type="match status" value="1"/>
</dbReference>
<dbReference type="Pfam" id="PF06764">
    <property type="entry name" value="DUF1223"/>
    <property type="match status" value="1"/>
</dbReference>
<gene>
    <name evidence="1" type="ORF">LCGC14_2873770</name>
</gene>
<dbReference type="InterPro" id="IPR036249">
    <property type="entry name" value="Thioredoxin-like_sf"/>
</dbReference>
<dbReference type="InterPro" id="IPR013783">
    <property type="entry name" value="Ig-like_fold"/>
</dbReference>
<protein>
    <recommendedName>
        <fullName evidence="2">DUF1223 domain-containing protein</fullName>
    </recommendedName>
</protein>